<dbReference type="CDD" id="cd07560">
    <property type="entry name" value="Peptidase_S41_CPP"/>
    <property type="match status" value="1"/>
</dbReference>
<keyword evidence="4 5" id="KW-0720">Serine protease</keyword>
<dbReference type="Pfam" id="PF13180">
    <property type="entry name" value="PDZ_2"/>
    <property type="match status" value="1"/>
</dbReference>
<dbReference type="NCBIfam" id="TIGR00225">
    <property type="entry name" value="prc"/>
    <property type="match status" value="1"/>
</dbReference>
<dbReference type="InterPro" id="IPR005151">
    <property type="entry name" value="Tail-specific_protease"/>
</dbReference>
<keyword evidence="3 5" id="KW-0378">Hydrolase</keyword>
<dbReference type="InterPro" id="IPR036034">
    <property type="entry name" value="PDZ_sf"/>
</dbReference>
<dbReference type="Pfam" id="PF03572">
    <property type="entry name" value="Peptidase_S41"/>
    <property type="match status" value="1"/>
</dbReference>
<dbReference type="InterPro" id="IPR029045">
    <property type="entry name" value="ClpP/crotonase-like_dom_sf"/>
</dbReference>
<dbReference type="InterPro" id="IPR001478">
    <property type="entry name" value="PDZ"/>
</dbReference>
<reference evidence="6" key="1">
    <citation type="journal article" date="2021" name="PeerJ">
        <title>Extensive microbial diversity within the chicken gut microbiome revealed by metagenomics and culture.</title>
        <authorList>
            <person name="Gilroy R."/>
            <person name="Ravi A."/>
            <person name="Getino M."/>
            <person name="Pursley I."/>
            <person name="Horton D.L."/>
            <person name="Alikhan N.F."/>
            <person name="Baker D."/>
            <person name="Gharbi K."/>
            <person name="Hall N."/>
            <person name="Watson M."/>
            <person name="Adriaenssens E.M."/>
            <person name="Foster-Nyarko E."/>
            <person name="Jarju S."/>
            <person name="Secka A."/>
            <person name="Antonio M."/>
            <person name="Oren A."/>
            <person name="Chaudhuri R.R."/>
            <person name="La Ragione R."/>
            <person name="Hildebrand F."/>
            <person name="Pallen M.J."/>
        </authorList>
    </citation>
    <scope>NUCLEOTIDE SEQUENCE</scope>
    <source>
        <strain evidence="6">4100</strain>
    </source>
</reference>
<dbReference type="EMBL" id="DYXT01000026">
    <property type="protein sequence ID" value="HJE38995.1"/>
    <property type="molecule type" value="Genomic_DNA"/>
</dbReference>
<dbReference type="PANTHER" id="PTHR32060:SF30">
    <property type="entry name" value="CARBOXY-TERMINAL PROCESSING PROTEASE CTPA"/>
    <property type="match status" value="1"/>
</dbReference>
<name>A0A4Q0U6M2_9BACT</name>
<dbReference type="GO" id="GO:0004175">
    <property type="term" value="F:endopeptidase activity"/>
    <property type="evidence" value="ECO:0007669"/>
    <property type="project" value="TreeGrafter"/>
</dbReference>
<dbReference type="GO" id="GO:0008236">
    <property type="term" value="F:serine-type peptidase activity"/>
    <property type="evidence" value="ECO:0007669"/>
    <property type="project" value="UniProtKB-KW"/>
</dbReference>
<dbReference type="SUPFAM" id="SSF50156">
    <property type="entry name" value="PDZ domain-like"/>
    <property type="match status" value="1"/>
</dbReference>
<dbReference type="PANTHER" id="PTHR32060">
    <property type="entry name" value="TAIL-SPECIFIC PROTEASE"/>
    <property type="match status" value="1"/>
</dbReference>
<evidence type="ECO:0000256" key="2">
    <source>
        <dbReference type="ARBA" id="ARBA00022670"/>
    </source>
</evidence>
<evidence type="ECO:0000256" key="1">
    <source>
        <dbReference type="ARBA" id="ARBA00009179"/>
    </source>
</evidence>
<protein>
    <submittedName>
        <fullName evidence="6">PDZ domain-containing protein</fullName>
    </submittedName>
</protein>
<dbReference type="AlphaFoldDB" id="A0A4Q0U6M2"/>
<evidence type="ECO:0000256" key="5">
    <source>
        <dbReference type="RuleBase" id="RU004404"/>
    </source>
</evidence>
<dbReference type="SMART" id="SM00228">
    <property type="entry name" value="PDZ"/>
    <property type="match status" value="1"/>
</dbReference>
<keyword evidence="2 5" id="KW-0645">Protease</keyword>
<evidence type="ECO:0000256" key="3">
    <source>
        <dbReference type="ARBA" id="ARBA00022801"/>
    </source>
</evidence>
<evidence type="ECO:0000313" key="6">
    <source>
        <dbReference type="EMBL" id="HJE38995.1"/>
    </source>
</evidence>
<dbReference type="GO" id="GO:0030288">
    <property type="term" value="C:outer membrane-bounded periplasmic space"/>
    <property type="evidence" value="ECO:0007669"/>
    <property type="project" value="TreeGrafter"/>
</dbReference>
<accession>A0A4Q0U6M2</accession>
<comment type="similarity">
    <text evidence="1 5">Belongs to the peptidase S41A family.</text>
</comment>
<dbReference type="PROSITE" id="PS50106">
    <property type="entry name" value="PDZ"/>
    <property type="match status" value="1"/>
</dbReference>
<proteinExistence type="inferred from homology"/>
<gene>
    <name evidence="6" type="ORF">K8V47_04480</name>
</gene>
<dbReference type="Gene3D" id="3.90.226.10">
    <property type="entry name" value="2-enoyl-CoA Hydratase, Chain A, domain 1"/>
    <property type="match status" value="1"/>
</dbReference>
<dbReference type="GO" id="GO:0007165">
    <property type="term" value="P:signal transduction"/>
    <property type="evidence" value="ECO:0007669"/>
    <property type="project" value="TreeGrafter"/>
</dbReference>
<organism evidence="6 7">
    <name type="scientific">Candidatus Amulumruptor caecigallinarius</name>
    <dbReference type="NCBI Taxonomy" id="2109911"/>
    <lineage>
        <taxon>Bacteria</taxon>
        <taxon>Pseudomonadati</taxon>
        <taxon>Bacteroidota</taxon>
        <taxon>Bacteroidia</taxon>
        <taxon>Bacteroidales</taxon>
        <taxon>Muribaculaceae</taxon>
        <taxon>Candidatus Amulumruptor</taxon>
    </lineage>
</organism>
<dbReference type="PROSITE" id="PS51257">
    <property type="entry name" value="PROKAR_LIPOPROTEIN"/>
    <property type="match status" value="1"/>
</dbReference>
<dbReference type="Gene3D" id="3.30.750.44">
    <property type="match status" value="1"/>
</dbReference>
<dbReference type="CDD" id="cd06782">
    <property type="entry name" value="cpPDZ_CPP-like"/>
    <property type="match status" value="1"/>
</dbReference>
<dbReference type="GO" id="GO:0006508">
    <property type="term" value="P:proteolysis"/>
    <property type="evidence" value="ECO:0007669"/>
    <property type="project" value="UniProtKB-KW"/>
</dbReference>
<comment type="caution">
    <text evidence="6">The sequence shown here is derived from an EMBL/GenBank/DDBJ whole genome shotgun (WGS) entry which is preliminary data.</text>
</comment>
<dbReference type="SUPFAM" id="SSF52096">
    <property type="entry name" value="ClpP/crotonase"/>
    <property type="match status" value="1"/>
</dbReference>
<sequence length="567" mass="62395">MNKRLKNPAVWIPLVVALAFACGMLVANGLFVPGRSVGGNQKLSTLLNIIGHEYVDEVDTDSLMETMYPQLLSGLDPHSVYIKAEDLEAVNSELEGSFSGIGITFNMLNDSINVLEVLSGGPSEKVGLLAGDRIVTINDSVVAGKKWSNEKVMSWLRGESGTKVRLGIRRSTSPELLPFEVTRGPIPVTSIDAAYLIDDVTGYIRVNKFGRTTYDEFYTEMVKLRNAGAKRYVVDLRGNGGGFMEMAVLMANEFLPAGRLIVATHGRDSSAESAAVSDGSGTFQDAQLTVLLDEFSASASEIFAGAIQDHDRGLVVGRRSFGKGLVQRQMSLPDGSAVRLTIARYYTPSGRCIQKTYAHGENQDYAREILDRYNSGEVFNGDSIKHDESLIFKTDAGRVVYGGGGIMPDIFVPNDTAEITSYYLNVLNKGLLQKFSFDFTDRHRAELKNAGSVSAMLKVLPSDDELLVEFVDYAKSNGVTPRWYYINISRSLIVNDLKALIARDVYGTPAFYKVSNITDPTVVRALREMRSGAAEFPIKDLQSKPTEISLNRFYKVNPWTNNLYAIR</sequence>
<dbReference type="InterPro" id="IPR004447">
    <property type="entry name" value="Peptidase_S41A"/>
</dbReference>
<evidence type="ECO:0000256" key="4">
    <source>
        <dbReference type="ARBA" id="ARBA00022825"/>
    </source>
</evidence>
<dbReference type="SMART" id="SM00245">
    <property type="entry name" value="TSPc"/>
    <property type="match status" value="1"/>
</dbReference>
<reference evidence="6" key="2">
    <citation type="submission" date="2021-09" db="EMBL/GenBank/DDBJ databases">
        <authorList>
            <person name="Gilroy R."/>
        </authorList>
    </citation>
    <scope>NUCLEOTIDE SEQUENCE</scope>
    <source>
        <strain evidence="6">4100</strain>
    </source>
</reference>
<dbReference type="Gene3D" id="2.30.42.10">
    <property type="match status" value="1"/>
</dbReference>
<evidence type="ECO:0000313" key="7">
    <source>
        <dbReference type="Proteomes" id="UP000711407"/>
    </source>
</evidence>
<dbReference type="Proteomes" id="UP000711407">
    <property type="component" value="Unassembled WGS sequence"/>
</dbReference>